<organism evidence="3 4">
    <name type="scientific">Delitschia confertaspora ATCC 74209</name>
    <dbReference type="NCBI Taxonomy" id="1513339"/>
    <lineage>
        <taxon>Eukaryota</taxon>
        <taxon>Fungi</taxon>
        <taxon>Dikarya</taxon>
        <taxon>Ascomycota</taxon>
        <taxon>Pezizomycotina</taxon>
        <taxon>Dothideomycetes</taxon>
        <taxon>Pleosporomycetidae</taxon>
        <taxon>Pleosporales</taxon>
        <taxon>Delitschiaceae</taxon>
        <taxon>Delitschia</taxon>
    </lineage>
</organism>
<dbReference type="InterPro" id="IPR039249">
    <property type="entry name" value="GPATCH11"/>
</dbReference>
<accession>A0A9P4JLS3</accession>
<dbReference type="InterPro" id="IPR025239">
    <property type="entry name" value="DUF4187"/>
</dbReference>
<evidence type="ECO:0000313" key="4">
    <source>
        <dbReference type="Proteomes" id="UP000799536"/>
    </source>
</evidence>
<name>A0A9P4JLS3_9PLEO</name>
<feature type="domain" description="G-patch" evidence="2">
    <location>
        <begin position="67"/>
        <end position="113"/>
    </location>
</feature>
<comment type="caution">
    <text evidence="3">The sequence shown here is derived from an EMBL/GenBank/DDBJ whole genome shotgun (WGS) entry which is preliminary data.</text>
</comment>
<feature type="compositionally biased region" description="Basic and acidic residues" evidence="1">
    <location>
        <begin position="34"/>
        <end position="49"/>
    </location>
</feature>
<feature type="compositionally biased region" description="Acidic residues" evidence="1">
    <location>
        <begin position="1"/>
        <end position="10"/>
    </location>
</feature>
<protein>
    <submittedName>
        <fullName evidence="3">G-patch-domain-containing protein</fullName>
    </submittedName>
</protein>
<dbReference type="Proteomes" id="UP000799536">
    <property type="component" value="Unassembled WGS sequence"/>
</dbReference>
<sequence>MAQSDEEDDYMNMTFEDVTNTPKETSLQRRVRKQREGEERGRIKSKAELKDEEEAAREAALSKALDTSSKGFKMMAKFGFKQGDTLGKSEDARKEPIRVSVKEDRGGIGHASDKKRKFKEQMEAAAKRAKVQEETQDEYLERIRQEHKEKELTGQLRSAQKVAERLDEEADEHGRENEASANVGDPGEKDRNTVPNTRPLKSMNVLYREIVRNRAEKERDRIVRKGLTSSLPRLSAVGEEEDVAYDPTTSADIARTLAENELDEEDRELEEFNALPIAERLEKLVLYLREKYHYCFWCKYRYPDAELDGCPGVTEEDHD</sequence>
<dbReference type="PANTHER" id="PTHR21032:SF0">
    <property type="entry name" value="G PATCH DOMAIN-CONTAINING PROTEIN 11"/>
    <property type="match status" value="1"/>
</dbReference>
<dbReference type="Pfam" id="PF13821">
    <property type="entry name" value="DUF4187"/>
    <property type="match status" value="1"/>
</dbReference>
<dbReference type="PROSITE" id="PS50174">
    <property type="entry name" value="G_PATCH"/>
    <property type="match status" value="1"/>
</dbReference>
<reference evidence="3" key="1">
    <citation type="journal article" date="2020" name="Stud. Mycol.">
        <title>101 Dothideomycetes genomes: a test case for predicting lifestyles and emergence of pathogens.</title>
        <authorList>
            <person name="Haridas S."/>
            <person name="Albert R."/>
            <person name="Binder M."/>
            <person name="Bloem J."/>
            <person name="Labutti K."/>
            <person name="Salamov A."/>
            <person name="Andreopoulos B."/>
            <person name="Baker S."/>
            <person name="Barry K."/>
            <person name="Bills G."/>
            <person name="Bluhm B."/>
            <person name="Cannon C."/>
            <person name="Castanera R."/>
            <person name="Culley D."/>
            <person name="Daum C."/>
            <person name="Ezra D."/>
            <person name="Gonzalez J."/>
            <person name="Henrissat B."/>
            <person name="Kuo A."/>
            <person name="Liang C."/>
            <person name="Lipzen A."/>
            <person name="Lutzoni F."/>
            <person name="Magnuson J."/>
            <person name="Mondo S."/>
            <person name="Nolan M."/>
            <person name="Ohm R."/>
            <person name="Pangilinan J."/>
            <person name="Park H.-J."/>
            <person name="Ramirez L."/>
            <person name="Alfaro M."/>
            <person name="Sun H."/>
            <person name="Tritt A."/>
            <person name="Yoshinaga Y."/>
            <person name="Zwiers L.-H."/>
            <person name="Turgeon B."/>
            <person name="Goodwin S."/>
            <person name="Spatafora J."/>
            <person name="Crous P."/>
            <person name="Grigoriev I."/>
        </authorList>
    </citation>
    <scope>NUCLEOTIDE SEQUENCE</scope>
    <source>
        <strain evidence="3">ATCC 74209</strain>
    </source>
</reference>
<proteinExistence type="predicted"/>
<feature type="compositionally biased region" description="Basic and acidic residues" evidence="1">
    <location>
        <begin position="119"/>
        <end position="152"/>
    </location>
</feature>
<dbReference type="SMART" id="SM01173">
    <property type="entry name" value="DUF4187"/>
    <property type="match status" value="1"/>
</dbReference>
<feature type="compositionally biased region" description="Basic and acidic residues" evidence="1">
    <location>
        <begin position="87"/>
        <end position="107"/>
    </location>
</feature>
<evidence type="ECO:0000256" key="1">
    <source>
        <dbReference type="SAM" id="MobiDB-lite"/>
    </source>
</evidence>
<dbReference type="GO" id="GO:0003676">
    <property type="term" value="F:nucleic acid binding"/>
    <property type="evidence" value="ECO:0007669"/>
    <property type="project" value="InterPro"/>
</dbReference>
<dbReference type="PANTHER" id="PTHR21032">
    <property type="entry name" value="G PATCH DOMAIN-CONTAINING PROTEIN 11"/>
    <property type="match status" value="1"/>
</dbReference>
<dbReference type="GO" id="GO:0000776">
    <property type="term" value="C:kinetochore"/>
    <property type="evidence" value="ECO:0007669"/>
    <property type="project" value="TreeGrafter"/>
</dbReference>
<evidence type="ECO:0000313" key="3">
    <source>
        <dbReference type="EMBL" id="KAF2201460.1"/>
    </source>
</evidence>
<evidence type="ECO:0000259" key="2">
    <source>
        <dbReference type="PROSITE" id="PS50174"/>
    </source>
</evidence>
<feature type="region of interest" description="Disordered" evidence="1">
    <location>
        <begin position="83"/>
        <end position="199"/>
    </location>
</feature>
<dbReference type="InterPro" id="IPR000467">
    <property type="entry name" value="G_patch_dom"/>
</dbReference>
<dbReference type="AlphaFoldDB" id="A0A9P4JLS3"/>
<dbReference type="Pfam" id="PF01585">
    <property type="entry name" value="G-patch"/>
    <property type="match status" value="1"/>
</dbReference>
<feature type="region of interest" description="Disordered" evidence="1">
    <location>
        <begin position="1"/>
        <end position="53"/>
    </location>
</feature>
<keyword evidence="4" id="KW-1185">Reference proteome</keyword>
<gene>
    <name evidence="3" type="ORF">GQ43DRAFT_371405</name>
</gene>
<dbReference type="OrthoDB" id="786951at2759"/>
<dbReference type="EMBL" id="ML993975">
    <property type="protein sequence ID" value="KAF2201460.1"/>
    <property type="molecule type" value="Genomic_DNA"/>
</dbReference>
<dbReference type="SMART" id="SM00443">
    <property type="entry name" value="G_patch"/>
    <property type="match status" value="1"/>
</dbReference>